<dbReference type="EMBL" id="CP053452">
    <property type="protein sequence ID" value="QJW92733.1"/>
    <property type="molecule type" value="Genomic_DNA"/>
</dbReference>
<accession>A0A6M5YHJ8</accession>
<evidence type="ECO:0000313" key="3">
    <source>
        <dbReference type="Proteomes" id="UP000503447"/>
    </source>
</evidence>
<dbReference type="PANTHER" id="PTHR33608">
    <property type="entry name" value="BLL2464 PROTEIN"/>
    <property type="match status" value="1"/>
</dbReference>
<dbReference type="AlphaFoldDB" id="A0A6M5YHJ8"/>
<dbReference type="Proteomes" id="UP000503447">
    <property type="component" value="Chromosome"/>
</dbReference>
<sequence>MPSYLDPQVLSRAEALGMKARQVVEGLRVGDHKSPYKGFSVEFVQHREYVPGDDIRHIDWKSYGRSERYTIKQYEQETNYLCHLLLDGSNSMRYGAGATNKLEYAKLLAASLAYMIVRQRDTVSLRVFNTGWVAELPPSSSLAHINAITHVLEDTRPRDRTAIGPLLDELADRISRRGIVCLISDCLEELEPILAALRHLRFRGHEVVLFHVLHPDEVNFPLDGNVRFIGLEGFEELMTRPHLLRPAYLRIVKKYLADIQRGCDGSGVDYVPMTTNRPLQAALAEYLVRRLQMGRR</sequence>
<organism evidence="2 3">
    <name type="scientific">Frigoriglobus tundricola</name>
    <dbReference type="NCBI Taxonomy" id="2774151"/>
    <lineage>
        <taxon>Bacteria</taxon>
        <taxon>Pseudomonadati</taxon>
        <taxon>Planctomycetota</taxon>
        <taxon>Planctomycetia</taxon>
        <taxon>Gemmatales</taxon>
        <taxon>Gemmataceae</taxon>
        <taxon>Frigoriglobus</taxon>
    </lineage>
</organism>
<feature type="domain" description="DUF58" evidence="1">
    <location>
        <begin position="46"/>
        <end position="250"/>
    </location>
</feature>
<keyword evidence="3" id="KW-1185">Reference proteome</keyword>
<dbReference type="KEGG" id="ftj:FTUN_0230"/>
<dbReference type="SUPFAM" id="SSF53300">
    <property type="entry name" value="vWA-like"/>
    <property type="match status" value="1"/>
</dbReference>
<protein>
    <recommendedName>
        <fullName evidence="1">DUF58 domain-containing protein</fullName>
    </recommendedName>
</protein>
<gene>
    <name evidence="2" type="ORF">FTUN_0230</name>
</gene>
<dbReference type="Pfam" id="PF01882">
    <property type="entry name" value="DUF58"/>
    <property type="match status" value="1"/>
</dbReference>
<dbReference type="RefSeq" id="WP_171469079.1">
    <property type="nucleotide sequence ID" value="NZ_CP053452.2"/>
</dbReference>
<name>A0A6M5YHJ8_9BACT</name>
<dbReference type="Gene3D" id="3.40.50.410">
    <property type="entry name" value="von Willebrand factor, type A domain"/>
    <property type="match status" value="1"/>
</dbReference>
<dbReference type="InterPro" id="IPR002881">
    <property type="entry name" value="DUF58"/>
</dbReference>
<dbReference type="PANTHER" id="PTHR33608:SF7">
    <property type="entry name" value="DUF58 DOMAIN-CONTAINING PROTEIN"/>
    <property type="match status" value="1"/>
</dbReference>
<reference evidence="3" key="1">
    <citation type="submission" date="2020-05" db="EMBL/GenBank/DDBJ databases">
        <title>Frigoriglobus tundricola gen. nov., sp. nov., a psychrotolerant cellulolytic planctomycete of the family Gemmataceae with two divergent copies of 16S rRNA gene.</title>
        <authorList>
            <person name="Kulichevskaya I.S."/>
            <person name="Ivanova A.A."/>
            <person name="Naumoff D.G."/>
            <person name="Beletsky A.V."/>
            <person name="Rijpstra W.I.C."/>
            <person name="Sinninghe Damste J.S."/>
            <person name="Mardanov A.V."/>
            <person name="Ravin N.V."/>
            <person name="Dedysh S.N."/>
        </authorList>
    </citation>
    <scope>NUCLEOTIDE SEQUENCE [LARGE SCALE GENOMIC DNA]</scope>
    <source>
        <strain evidence="3">PL17</strain>
    </source>
</reference>
<dbReference type="InterPro" id="IPR036465">
    <property type="entry name" value="vWFA_dom_sf"/>
</dbReference>
<evidence type="ECO:0000259" key="1">
    <source>
        <dbReference type="Pfam" id="PF01882"/>
    </source>
</evidence>
<evidence type="ECO:0000313" key="2">
    <source>
        <dbReference type="EMBL" id="QJW92733.1"/>
    </source>
</evidence>
<proteinExistence type="predicted"/>